<dbReference type="GO" id="GO:0016798">
    <property type="term" value="F:hydrolase activity, acting on glycosyl bonds"/>
    <property type="evidence" value="ECO:0007669"/>
    <property type="project" value="UniProtKB-KW"/>
</dbReference>
<evidence type="ECO:0000313" key="5">
    <source>
        <dbReference type="EMBL" id="MFC6763792.1"/>
    </source>
</evidence>
<keyword evidence="6" id="KW-1185">Reference proteome</keyword>
<sequence>MDDSTATIEALSLEAKVGQLLHVGIGLGHLETETGWPDEEMKTVIEEIQPGAVRVYGSHAVTPHFMAQYANRLQQWATRTSHGIPLLLSCDCEYGAVDIVEHGTRAYPALMGRTAAGDLDLARDVSAAVARDMLAMGLNTSHQPVVDVNTNPDNPVIGVRSPGSDPETVSEYATAALDGIHATNQIAVAKHFPGHGDTAEDSHHELPHVTYDRETLERVHLPPFETMIEEGVDCLMTSHIVVDCLDPDLPATLSRPVLTDLLRDDLGFDGVVITDAMMMDAIADNYGVGEAAVRALDAGVDLLLTGYVPATDLREMRDAIVDAVTSGDIRESRIDESVERILALKDAYDLSERRRVDPLEALETTGSRAHESIAAAAYERSYTVLDGGDVLPLPDDVDVLLTGIRGVRSLEPRFDAAFGDVVGRSLAPSDGRTLADPKPPIEPESLDTRLETLRSIADTVDIAVVTTYTREEFPDGQRRVVDTLSDALPVVVVSLGLPNEYERLPDDIAYVATYVQDRLGMPEPIPETAGRALVTVLGRETKPLESLPLERQIE</sequence>
<evidence type="ECO:0000313" key="6">
    <source>
        <dbReference type="Proteomes" id="UP001596383"/>
    </source>
</evidence>
<keyword evidence="3 5" id="KW-0326">Glycosidase</keyword>
<feature type="domain" description="Glycoside hydrolase family 3 N-terminal" evidence="4">
    <location>
        <begin position="13"/>
        <end position="343"/>
    </location>
</feature>
<protein>
    <submittedName>
        <fullName evidence="5">Glycoside hydrolase family 3 protein</fullName>
        <ecNumber evidence="5">3.2.1.-</ecNumber>
    </submittedName>
</protein>
<dbReference type="RefSeq" id="WP_273736892.1">
    <property type="nucleotide sequence ID" value="NZ_JAQIVI010000022.1"/>
</dbReference>
<dbReference type="PANTHER" id="PTHR30480:SF16">
    <property type="entry name" value="GLYCOSIDE HYDROLASE FAMILY 3 DOMAIN PROTEIN"/>
    <property type="match status" value="1"/>
</dbReference>
<dbReference type="Proteomes" id="UP001596383">
    <property type="component" value="Unassembled WGS sequence"/>
</dbReference>
<accession>A0ABD5SFD5</accession>
<dbReference type="Gene3D" id="3.20.20.300">
    <property type="entry name" value="Glycoside hydrolase, family 3, N-terminal domain"/>
    <property type="match status" value="1"/>
</dbReference>
<dbReference type="PANTHER" id="PTHR30480">
    <property type="entry name" value="BETA-HEXOSAMINIDASE-RELATED"/>
    <property type="match status" value="1"/>
</dbReference>
<dbReference type="AlphaFoldDB" id="A0ABD5SFD5"/>
<name>A0ABD5SFD5_9EURY</name>
<evidence type="ECO:0000256" key="2">
    <source>
        <dbReference type="ARBA" id="ARBA00022801"/>
    </source>
</evidence>
<comment type="caution">
    <text evidence="5">The sequence shown here is derived from an EMBL/GenBank/DDBJ whole genome shotgun (WGS) entry which is preliminary data.</text>
</comment>
<keyword evidence="2 5" id="KW-0378">Hydrolase</keyword>
<gene>
    <name evidence="5" type="ORF">ACFQE6_01525</name>
</gene>
<dbReference type="InterPro" id="IPR036962">
    <property type="entry name" value="Glyco_hydro_3_N_sf"/>
</dbReference>
<organism evidence="5 6">
    <name type="scientific">Natrinema soli</name>
    <dbReference type="NCBI Taxonomy" id="1930624"/>
    <lineage>
        <taxon>Archaea</taxon>
        <taxon>Methanobacteriati</taxon>
        <taxon>Methanobacteriota</taxon>
        <taxon>Stenosarchaea group</taxon>
        <taxon>Halobacteria</taxon>
        <taxon>Halobacteriales</taxon>
        <taxon>Natrialbaceae</taxon>
        <taxon>Natrinema</taxon>
    </lineage>
</organism>
<proteinExistence type="inferred from homology"/>
<dbReference type="Pfam" id="PF00933">
    <property type="entry name" value="Glyco_hydro_3"/>
    <property type="match status" value="1"/>
</dbReference>
<evidence type="ECO:0000256" key="1">
    <source>
        <dbReference type="ARBA" id="ARBA00005336"/>
    </source>
</evidence>
<dbReference type="InterPro" id="IPR001764">
    <property type="entry name" value="Glyco_hydro_3_N"/>
</dbReference>
<dbReference type="EC" id="3.2.1.-" evidence="5"/>
<evidence type="ECO:0000256" key="3">
    <source>
        <dbReference type="ARBA" id="ARBA00023295"/>
    </source>
</evidence>
<evidence type="ECO:0000259" key="4">
    <source>
        <dbReference type="Pfam" id="PF00933"/>
    </source>
</evidence>
<dbReference type="SUPFAM" id="SSF51445">
    <property type="entry name" value="(Trans)glycosidases"/>
    <property type="match status" value="1"/>
</dbReference>
<dbReference type="InterPro" id="IPR017853">
    <property type="entry name" value="GH"/>
</dbReference>
<dbReference type="EMBL" id="JBHSWV010000022">
    <property type="protein sequence ID" value="MFC6763792.1"/>
    <property type="molecule type" value="Genomic_DNA"/>
</dbReference>
<dbReference type="InterPro" id="IPR050226">
    <property type="entry name" value="NagZ_Beta-hexosaminidase"/>
</dbReference>
<comment type="similarity">
    <text evidence="1">Belongs to the glycosyl hydrolase 3 family.</text>
</comment>
<reference evidence="5 6" key="1">
    <citation type="journal article" date="2019" name="Int. J. Syst. Evol. Microbiol.">
        <title>The Global Catalogue of Microorganisms (GCM) 10K type strain sequencing project: providing services to taxonomists for standard genome sequencing and annotation.</title>
        <authorList>
            <consortium name="The Broad Institute Genomics Platform"/>
            <consortium name="The Broad Institute Genome Sequencing Center for Infectious Disease"/>
            <person name="Wu L."/>
            <person name="Ma J."/>
        </authorList>
    </citation>
    <scope>NUCLEOTIDE SEQUENCE [LARGE SCALE GENOMIC DNA]</scope>
    <source>
        <strain evidence="5 6">LMG 29247</strain>
    </source>
</reference>